<sequence>MNLLGYHPKIFRKAEVVVLPKPNKRDLNSPRSWRPIILLPCLGKGLERLIAKRVSQAAVRQGVLSTQQFGALPKRSATDLVSCLVHDVERARSHGKLASLLTLDIKGAFDTVFSGCLKRRLHEQRWPNWLIMWVKSFMSNRSIKIRLGDTVTEETALHCGLPQGSPVLPILFMLYIEPILRVGKQRGNFIYADDIAILRTGRSLTECTEKITHNLERLLPWGQENALSFDPEKTELQHFTQAPRPKEYPGITFKGK</sequence>
<dbReference type="InterPro" id="IPR000477">
    <property type="entry name" value="RT_dom"/>
</dbReference>
<accession>A0A0B1P0A9</accession>
<proteinExistence type="predicted"/>
<dbReference type="OMA" id="XANTREE"/>
<feature type="domain" description="Reverse transcriptase" evidence="1">
    <location>
        <begin position="1"/>
        <end position="253"/>
    </location>
</feature>
<gene>
    <name evidence="2" type="ORF">EV44_g3340</name>
</gene>
<evidence type="ECO:0000313" key="3">
    <source>
        <dbReference type="Proteomes" id="UP000030854"/>
    </source>
</evidence>
<dbReference type="EMBL" id="JNVN01004545">
    <property type="protein sequence ID" value="KHJ30301.1"/>
    <property type="molecule type" value="Genomic_DNA"/>
</dbReference>
<evidence type="ECO:0000313" key="2">
    <source>
        <dbReference type="EMBL" id="KHJ30301.1"/>
    </source>
</evidence>
<dbReference type="Pfam" id="PF00078">
    <property type="entry name" value="RVT_1"/>
    <property type="match status" value="1"/>
</dbReference>
<dbReference type="PANTHER" id="PTHR33481:SF1">
    <property type="entry name" value="ENDONUCLEASE_EXONUCLEASE_PHOSPHATASE DOMAIN-CONTAINING PROTEIN-RELATED"/>
    <property type="match status" value="1"/>
</dbReference>
<reference evidence="2 3" key="1">
    <citation type="journal article" date="2014" name="BMC Genomics">
        <title>Adaptive genomic structural variation in the grape powdery mildew pathogen, Erysiphe necator.</title>
        <authorList>
            <person name="Jones L."/>
            <person name="Riaz S."/>
            <person name="Morales-Cruz A."/>
            <person name="Amrine K.C."/>
            <person name="McGuire B."/>
            <person name="Gubler W.D."/>
            <person name="Walker M.A."/>
            <person name="Cantu D."/>
        </authorList>
    </citation>
    <scope>NUCLEOTIDE SEQUENCE [LARGE SCALE GENOMIC DNA]</scope>
    <source>
        <strain evidence="3">c</strain>
    </source>
</reference>
<protein>
    <recommendedName>
        <fullName evidence="1">Reverse transcriptase domain-containing protein</fullName>
    </recommendedName>
</protein>
<evidence type="ECO:0000259" key="1">
    <source>
        <dbReference type="PROSITE" id="PS50878"/>
    </source>
</evidence>
<comment type="caution">
    <text evidence="2">The sequence shown here is derived from an EMBL/GenBank/DDBJ whole genome shotgun (WGS) entry which is preliminary data.</text>
</comment>
<dbReference type="PANTHER" id="PTHR33481">
    <property type="entry name" value="REVERSE TRANSCRIPTASE"/>
    <property type="match status" value="1"/>
</dbReference>
<dbReference type="AlphaFoldDB" id="A0A0B1P0A9"/>
<dbReference type="CDD" id="cd01650">
    <property type="entry name" value="RT_nLTR_like"/>
    <property type="match status" value="1"/>
</dbReference>
<dbReference type="HOGENOM" id="CLU_000680_3_2_1"/>
<dbReference type="PROSITE" id="PS50878">
    <property type="entry name" value="RT_POL"/>
    <property type="match status" value="1"/>
</dbReference>
<dbReference type="Proteomes" id="UP000030854">
    <property type="component" value="Unassembled WGS sequence"/>
</dbReference>
<dbReference type="STRING" id="52586.A0A0B1P0A9"/>
<keyword evidence="3" id="KW-1185">Reference proteome</keyword>
<name>A0A0B1P0A9_UNCNE</name>
<organism evidence="2 3">
    <name type="scientific">Uncinula necator</name>
    <name type="common">Grape powdery mildew</name>
    <dbReference type="NCBI Taxonomy" id="52586"/>
    <lineage>
        <taxon>Eukaryota</taxon>
        <taxon>Fungi</taxon>
        <taxon>Dikarya</taxon>
        <taxon>Ascomycota</taxon>
        <taxon>Pezizomycotina</taxon>
        <taxon>Leotiomycetes</taxon>
        <taxon>Erysiphales</taxon>
        <taxon>Erysiphaceae</taxon>
        <taxon>Erysiphe</taxon>
    </lineage>
</organism>